<dbReference type="Proteomes" id="UP001341840">
    <property type="component" value="Unassembled WGS sequence"/>
</dbReference>
<organism evidence="1 2">
    <name type="scientific">Stylosanthes scabra</name>
    <dbReference type="NCBI Taxonomy" id="79078"/>
    <lineage>
        <taxon>Eukaryota</taxon>
        <taxon>Viridiplantae</taxon>
        <taxon>Streptophyta</taxon>
        <taxon>Embryophyta</taxon>
        <taxon>Tracheophyta</taxon>
        <taxon>Spermatophyta</taxon>
        <taxon>Magnoliopsida</taxon>
        <taxon>eudicotyledons</taxon>
        <taxon>Gunneridae</taxon>
        <taxon>Pentapetalae</taxon>
        <taxon>rosids</taxon>
        <taxon>fabids</taxon>
        <taxon>Fabales</taxon>
        <taxon>Fabaceae</taxon>
        <taxon>Papilionoideae</taxon>
        <taxon>50 kb inversion clade</taxon>
        <taxon>dalbergioids sensu lato</taxon>
        <taxon>Dalbergieae</taxon>
        <taxon>Pterocarpus clade</taxon>
        <taxon>Stylosanthes</taxon>
    </lineage>
</organism>
<comment type="caution">
    <text evidence="1">The sequence shown here is derived from an EMBL/GenBank/DDBJ whole genome shotgun (WGS) entry which is preliminary data.</text>
</comment>
<evidence type="ECO:0000313" key="2">
    <source>
        <dbReference type="Proteomes" id="UP001341840"/>
    </source>
</evidence>
<sequence>MSCQTLAYVVSGPSNLTFTEKDVRNYITHKFCAAGVILTERVVEKKYGSFSFLRDDTCARGQNGDFTLPEGTITRARAKKFKENFGNLAILIHEEMHQSLAKEEKINHIGLNVKKPKSCLQVHWTE</sequence>
<evidence type="ECO:0000313" key="1">
    <source>
        <dbReference type="EMBL" id="MED6191838.1"/>
    </source>
</evidence>
<reference evidence="1 2" key="1">
    <citation type="journal article" date="2023" name="Plants (Basel)">
        <title>Bridging the Gap: Combining Genomics and Transcriptomics Approaches to Understand Stylosanthes scabra, an Orphan Legume from the Brazilian Caatinga.</title>
        <authorList>
            <person name="Ferreira-Neto J.R.C."/>
            <person name="da Silva M.D."/>
            <person name="Binneck E."/>
            <person name="de Melo N.F."/>
            <person name="da Silva R.H."/>
            <person name="de Melo A.L.T.M."/>
            <person name="Pandolfi V."/>
            <person name="Bustamante F.O."/>
            <person name="Brasileiro-Vidal A.C."/>
            <person name="Benko-Iseppon A.M."/>
        </authorList>
    </citation>
    <scope>NUCLEOTIDE SEQUENCE [LARGE SCALE GENOMIC DNA]</scope>
    <source>
        <tissue evidence="1">Leaves</tissue>
    </source>
</reference>
<dbReference type="EMBL" id="JASCZI010211457">
    <property type="protein sequence ID" value="MED6191838.1"/>
    <property type="molecule type" value="Genomic_DNA"/>
</dbReference>
<proteinExistence type="predicted"/>
<gene>
    <name evidence="1" type="ORF">PIB30_004499</name>
</gene>
<protein>
    <submittedName>
        <fullName evidence="1">Uncharacterized protein</fullName>
    </submittedName>
</protein>
<keyword evidence="2" id="KW-1185">Reference proteome</keyword>
<accession>A0ABU6X5F0</accession>
<name>A0ABU6X5F0_9FABA</name>